<organism evidence="9 10">
    <name type="scientific">Actinomyces ruminicola</name>
    <dbReference type="NCBI Taxonomy" id="332524"/>
    <lineage>
        <taxon>Bacteria</taxon>
        <taxon>Bacillati</taxon>
        <taxon>Actinomycetota</taxon>
        <taxon>Actinomycetes</taxon>
        <taxon>Actinomycetales</taxon>
        <taxon>Actinomycetaceae</taxon>
        <taxon>Actinomyces</taxon>
    </lineage>
</organism>
<gene>
    <name evidence="9" type="ORF">SAMN05216355_101630</name>
</gene>
<sequence length="297" mass="32521">MAALFGMLAACMVLLGAQGVRMVRASLVDDLLATGDQVAAEAAQRTGPFTRIVDLLGRMTQSMLLDLYGAERIKRLAWQLRAAGQPAEVTAQTFIQREAGFASLGLVLMVLAALNGQTFMGVVLGVLFVCWMHAWLLLTLRRRQEQIERDLPDFLDVFAVTVSAGLPFRVALQRVSEQHSGALAEELRLTLREMQLGVPRRQALEGLRERTRSENVSSFVTALLQSEELGTPLEEALRQISKEVRRERGQQVRRQASKSQPKVSLVVTMCIVPGAIVLIVGGMIIGNLDAISGLFNG</sequence>
<evidence type="ECO:0000313" key="10">
    <source>
        <dbReference type="Proteomes" id="UP000198541"/>
    </source>
</evidence>
<accession>A0A1H0A866</accession>
<reference evidence="10" key="1">
    <citation type="submission" date="2016-10" db="EMBL/GenBank/DDBJ databases">
        <authorList>
            <person name="Varghese N."/>
            <person name="Submissions S."/>
        </authorList>
    </citation>
    <scope>NUCLEOTIDE SEQUENCE [LARGE SCALE GENOMIC DNA]</scope>
    <source>
        <strain evidence="10">DSM 27982</strain>
    </source>
</reference>
<dbReference type="AlphaFoldDB" id="A0A1H0A866"/>
<dbReference type="InterPro" id="IPR042094">
    <property type="entry name" value="T2SS_GspF_sf"/>
</dbReference>
<keyword evidence="5 6" id="KW-0472">Membrane</keyword>
<dbReference type="InterPro" id="IPR045980">
    <property type="entry name" value="DUF5936"/>
</dbReference>
<dbReference type="STRING" id="332524.SAMN04487766_11361"/>
<keyword evidence="4 6" id="KW-1133">Transmembrane helix</keyword>
<name>A0A1H0A866_9ACTO</name>
<dbReference type="Gene3D" id="1.20.81.30">
    <property type="entry name" value="Type II secretion system (T2SS), domain F"/>
    <property type="match status" value="1"/>
</dbReference>
<dbReference type="Proteomes" id="UP000198541">
    <property type="component" value="Unassembled WGS sequence"/>
</dbReference>
<proteinExistence type="predicted"/>
<keyword evidence="2" id="KW-1003">Cell membrane</keyword>
<feature type="domain" description="DUF5936" evidence="8">
    <location>
        <begin position="2"/>
        <end position="143"/>
    </location>
</feature>
<evidence type="ECO:0000256" key="1">
    <source>
        <dbReference type="ARBA" id="ARBA00004651"/>
    </source>
</evidence>
<evidence type="ECO:0000256" key="6">
    <source>
        <dbReference type="SAM" id="Phobius"/>
    </source>
</evidence>
<evidence type="ECO:0000259" key="7">
    <source>
        <dbReference type="Pfam" id="PF00482"/>
    </source>
</evidence>
<dbReference type="Pfam" id="PF19359">
    <property type="entry name" value="DUF5936"/>
    <property type="match status" value="1"/>
</dbReference>
<keyword evidence="3 6" id="KW-0812">Transmembrane</keyword>
<dbReference type="RefSeq" id="WP_092533097.1">
    <property type="nucleotide sequence ID" value="NZ_FNIM01000001.1"/>
</dbReference>
<dbReference type="GO" id="GO:0005886">
    <property type="term" value="C:plasma membrane"/>
    <property type="evidence" value="ECO:0007669"/>
    <property type="project" value="UniProtKB-SubCell"/>
</dbReference>
<dbReference type="Pfam" id="PF00482">
    <property type="entry name" value="T2SSF"/>
    <property type="match status" value="1"/>
</dbReference>
<evidence type="ECO:0000256" key="3">
    <source>
        <dbReference type="ARBA" id="ARBA00022692"/>
    </source>
</evidence>
<evidence type="ECO:0000313" key="9">
    <source>
        <dbReference type="EMBL" id="SDN29828.1"/>
    </source>
</evidence>
<evidence type="ECO:0000259" key="8">
    <source>
        <dbReference type="Pfam" id="PF19359"/>
    </source>
</evidence>
<protein>
    <submittedName>
        <fullName evidence="9">Tight adherence protein C</fullName>
    </submittedName>
</protein>
<evidence type="ECO:0000256" key="5">
    <source>
        <dbReference type="ARBA" id="ARBA00023136"/>
    </source>
</evidence>
<dbReference type="InterPro" id="IPR018076">
    <property type="entry name" value="T2SS_GspF_dom"/>
</dbReference>
<comment type="subcellular location">
    <subcellularLocation>
        <location evidence="1">Cell membrane</location>
        <topology evidence="1">Multi-pass membrane protein</topology>
    </subcellularLocation>
</comment>
<feature type="domain" description="Type II secretion system protein GspF" evidence="7">
    <location>
        <begin position="154"/>
        <end position="280"/>
    </location>
</feature>
<keyword evidence="10" id="KW-1185">Reference proteome</keyword>
<evidence type="ECO:0000256" key="4">
    <source>
        <dbReference type="ARBA" id="ARBA00022989"/>
    </source>
</evidence>
<feature type="transmembrane region" description="Helical" evidence="6">
    <location>
        <begin position="119"/>
        <end position="140"/>
    </location>
</feature>
<dbReference type="PANTHER" id="PTHR35007:SF2">
    <property type="entry name" value="PILUS ASSEMBLE PROTEIN"/>
    <property type="match status" value="1"/>
</dbReference>
<dbReference type="PANTHER" id="PTHR35007">
    <property type="entry name" value="INTEGRAL MEMBRANE PROTEIN-RELATED"/>
    <property type="match status" value="1"/>
</dbReference>
<dbReference type="EMBL" id="FNIM01000001">
    <property type="protein sequence ID" value="SDN29828.1"/>
    <property type="molecule type" value="Genomic_DNA"/>
</dbReference>
<feature type="transmembrane region" description="Helical" evidence="6">
    <location>
        <begin position="263"/>
        <end position="285"/>
    </location>
</feature>
<evidence type="ECO:0000256" key="2">
    <source>
        <dbReference type="ARBA" id="ARBA00022475"/>
    </source>
</evidence>